<gene>
    <name evidence="3" type="ORF">GCM10022276_17220</name>
</gene>
<dbReference type="InterPro" id="IPR021109">
    <property type="entry name" value="Peptidase_aspartic_dom_sf"/>
</dbReference>
<comment type="caution">
    <text evidence="3">The sequence shown here is derived from an EMBL/GenBank/DDBJ whole genome shotgun (WGS) entry which is preliminary data.</text>
</comment>
<name>A0ABP7LDK9_9SPHN</name>
<dbReference type="EMBL" id="BAABBM010000001">
    <property type="protein sequence ID" value="GAA3898857.1"/>
    <property type="molecule type" value="Genomic_DNA"/>
</dbReference>
<reference evidence="4" key="1">
    <citation type="journal article" date="2019" name="Int. J. Syst. Evol. Microbiol.">
        <title>The Global Catalogue of Microorganisms (GCM) 10K type strain sequencing project: providing services to taxonomists for standard genome sequencing and annotation.</title>
        <authorList>
            <consortium name="The Broad Institute Genomics Platform"/>
            <consortium name="The Broad Institute Genome Sequencing Center for Infectious Disease"/>
            <person name="Wu L."/>
            <person name="Ma J."/>
        </authorList>
    </citation>
    <scope>NUCLEOTIDE SEQUENCE [LARGE SCALE GENOMIC DNA]</scope>
    <source>
        <strain evidence="4">JCM 17543</strain>
    </source>
</reference>
<dbReference type="SUPFAM" id="SSF50630">
    <property type="entry name" value="Acid proteases"/>
    <property type="match status" value="2"/>
</dbReference>
<evidence type="ECO:0000256" key="1">
    <source>
        <dbReference type="SAM" id="MobiDB-lite"/>
    </source>
</evidence>
<dbReference type="Proteomes" id="UP001500827">
    <property type="component" value="Unassembled WGS sequence"/>
</dbReference>
<feature type="chain" id="PRO_5045235213" description="Aspartyl protease" evidence="2">
    <location>
        <begin position="23"/>
        <end position="357"/>
    </location>
</feature>
<feature type="region of interest" description="Disordered" evidence="1">
    <location>
        <begin position="20"/>
        <end position="44"/>
    </location>
</feature>
<evidence type="ECO:0008006" key="5">
    <source>
        <dbReference type="Google" id="ProtNLM"/>
    </source>
</evidence>
<organism evidence="3 4">
    <name type="scientific">Sphingomonas limnosediminicola</name>
    <dbReference type="NCBI Taxonomy" id="940133"/>
    <lineage>
        <taxon>Bacteria</taxon>
        <taxon>Pseudomonadati</taxon>
        <taxon>Pseudomonadota</taxon>
        <taxon>Alphaproteobacteria</taxon>
        <taxon>Sphingomonadales</taxon>
        <taxon>Sphingomonadaceae</taxon>
        <taxon>Sphingomonas</taxon>
    </lineage>
</organism>
<evidence type="ECO:0000256" key="2">
    <source>
        <dbReference type="SAM" id="SignalP"/>
    </source>
</evidence>
<keyword evidence="4" id="KW-1185">Reference proteome</keyword>
<evidence type="ECO:0000313" key="4">
    <source>
        <dbReference type="Proteomes" id="UP001500827"/>
    </source>
</evidence>
<dbReference type="InterPro" id="IPR034122">
    <property type="entry name" value="Retropepsin-like_bacterial"/>
</dbReference>
<dbReference type="RefSeq" id="WP_344699272.1">
    <property type="nucleotide sequence ID" value="NZ_BAABBM010000001.1"/>
</dbReference>
<feature type="signal peptide" evidence="2">
    <location>
        <begin position="1"/>
        <end position="22"/>
    </location>
</feature>
<dbReference type="Gene3D" id="2.40.70.10">
    <property type="entry name" value="Acid Proteases"/>
    <property type="match status" value="2"/>
</dbReference>
<accession>A0ABP7LDK9</accession>
<protein>
    <recommendedName>
        <fullName evidence="5">Aspartyl protease</fullName>
    </recommendedName>
</protein>
<dbReference type="Pfam" id="PF13650">
    <property type="entry name" value="Asp_protease_2"/>
    <property type="match status" value="2"/>
</dbReference>
<dbReference type="CDD" id="cd05483">
    <property type="entry name" value="retropepsin_like_bacteria"/>
    <property type="match status" value="1"/>
</dbReference>
<proteinExistence type="predicted"/>
<evidence type="ECO:0000313" key="3">
    <source>
        <dbReference type="EMBL" id="GAA3898857.1"/>
    </source>
</evidence>
<keyword evidence="2" id="KW-0732">Signal</keyword>
<sequence length="357" mass="38844">MPSRSRAMLLALGLMLSGPAHGDASAGEPPRIRKPQPAPDTKPEILPLPPAVFDNKLAIGGNDVKARQIDTRLDVEVRVNGRGPYRFVVDSGADTSAVGLRVAHDLELPLGTPAILNGMTSRDIVDRVKIAQLSMGPSTVDNLEVPALRETDLGGDGLVGIDALVHQRLMMDFEKRLIKVEDARIPVKYEPGEIVITAYKKRGQLILTQVQAAHFRLDAVIDTGSEISIGNTALRDKLIRKGKGKFYTVEAIGVTGVHVPMQIARIDELQLGPVTLKDVPIAFADVPPFKLFGLADQPALLIGTDLLATFRRVSLDFRARKVRFQLRQCASDGVAVNTAPVDMFMRISSNQMEVCQR</sequence>